<evidence type="ECO:0000256" key="2">
    <source>
        <dbReference type="ARBA" id="ARBA00010790"/>
    </source>
</evidence>
<comment type="similarity">
    <text evidence="2 9">Belongs to the GMC oxidoreductase family.</text>
</comment>
<dbReference type="EMBL" id="BPQB01000014">
    <property type="protein sequence ID" value="GJE89858.1"/>
    <property type="molecule type" value="Genomic_DNA"/>
</dbReference>
<protein>
    <submittedName>
        <fullName evidence="12">GMC oxidoreductase</fullName>
    </submittedName>
</protein>
<dbReference type="Pfam" id="PF05199">
    <property type="entry name" value="GMC_oxred_C"/>
    <property type="match status" value="1"/>
</dbReference>
<evidence type="ECO:0000256" key="3">
    <source>
        <dbReference type="ARBA" id="ARBA00022630"/>
    </source>
</evidence>
<evidence type="ECO:0000256" key="9">
    <source>
        <dbReference type="RuleBase" id="RU003968"/>
    </source>
</evidence>
<dbReference type="AlphaFoldDB" id="A0A9P3G7R5"/>
<dbReference type="SUPFAM" id="SSF51905">
    <property type="entry name" value="FAD/NAD(P)-binding domain"/>
    <property type="match status" value="1"/>
</dbReference>
<dbReference type="InterPro" id="IPR000172">
    <property type="entry name" value="GMC_OxRdtase_N"/>
</dbReference>
<evidence type="ECO:0000256" key="7">
    <source>
        <dbReference type="PIRSR" id="PIRSR000137-1"/>
    </source>
</evidence>
<evidence type="ECO:0000313" key="13">
    <source>
        <dbReference type="Proteomes" id="UP000703269"/>
    </source>
</evidence>
<evidence type="ECO:0000256" key="5">
    <source>
        <dbReference type="ARBA" id="ARBA00022827"/>
    </source>
</evidence>
<feature type="domain" description="Glucose-methanol-choline oxidoreductase N-terminal" evidence="10">
    <location>
        <begin position="91"/>
        <end position="114"/>
    </location>
</feature>
<dbReference type="InterPro" id="IPR007867">
    <property type="entry name" value="GMC_OxRtase_C"/>
</dbReference>
<dbReference type="SUPFAM" id="SSF54373">
    <property type="entry name" value="FAD-linked reductases, C-terminal domain"/>
    <property type="match status" value="1"/>
</dbReference>
<evidence type="ECO:0000256" key="6">
    <source>
        <dbReference type="ARBA" id="ARBA00023002"/>
    </source>
</evidence>
<dbReference type="GO" id="GO:0050660">
    <property type="term" value="F:flavin adenine dinucleotide binding"/>
    <property type="evidence" value="ECO:0007669"/>
    <property type="project" value="InterPro"/>
</dbReference>
<evidence type="ECO:0000256" key="1">
    <source>
        <dbReference type="ARBA" id="ARBA00001974"/>
    </source>
</evidence>
<organism evidence="12 13">
    <name type="scientific">Phanerochaete sordida</name>
    <dbReference type="NCBI Taxonomy" id="48140"/>
    <lineage>
        <taxon>Eukaryota</taxon>
        <taxon>Fungi</taxon>
        <taxon>Dikarya</taxon>
        <taxon>Basidiomycota</taxon>
        <taxon>Agaricomycotina</taxon>
        <taxon>Agaricomycetes</taxon>
        <taxon>Polyporales</taxon>
        <taxon>Phanerochaetaceae</taxon>
        <taxon>Phanerochaete</taxon>
    </lineage>
</organism>
<gene>
    <name evidence="12" type="ORF">PsYK624_059680</name>
</gene>
<feature type="active site" description="Proton acceptor" evidence="7">
    <location>
        <position position="584"/>
    </location>
</feature>
<comment type="cofactor">
    <cofactor evidence="1 8">
        <name>FAD</name>
        <dbReference type="ChEBI" id="CHEBI:57692"/>
    </cofactor>
</comment>
<evidence type="ECO:0000259" key="10">
    <source>
        <dbReference type="PROSITE" id="PS00623"/>
    </source>
</evidence>
<feature type="binding site" evidence="8">
    <location>
        <begin position="540"/>
        <end position="541"/>
    </location>
    <ligand>
        <name>FAD</name>
        <dbReference type="ChEBI" id="CHEBI:57692"/>
    </ligand>
</feature>
<evidence type="ECO:0000259" key="11">
    <source>
        <dbReference type="PROSITE" id="PS00624"/>
    </source>
</evidence>
<dbReference type="Proteomes" id="UP000703269">
    <property type="component" value="Unassembled WGS sequence"/>
</dbReference>
<dbReference type="Gene3D" id="3.30.560.10">
    <property type="entry name" value="Glucose Oxidase, domain 3"/>
    <property type="match status" value="1"/>
</dbReference>
<name>A0A9P3G7R5_9APHY</name>
<dbReference type="Pfam" id="PF00732">
    <property type="entry name" value="GMC_oxred_N"/>
    <property type="match status" value="1"/>
</dbReference>
<dbReference type="PANTHER" id="PTHR11552:SF201">
    <property type="entry name" value="GLUCOSE-METHANOL-CHOLINE OXIDOREDUCTASE N-TERMINAL DOMAIN-CONTAINING PROTEIN"/>
    <property type="match status" value="1"/>
</dbReference>
<dbReference type="PROSITE" id="PS00623">
    <property type="entry name" value="GMC_OXRED_1"/>
    <property type="match status" value="1"/>
</dbReference>
<sequence>MLASLDQVADKAFDYVIIGGGTAGLTLAARLSENPSISVCVLEAGNPNLDDPMIMGSAVYLAMLGNKSYDWSHMTTKQKLSMDRAFSLARGRGLGGSSAMNFMLWTQPPAQEIDDLERLGNPGWNWKTYKKYKPRVEKFTHPRPDIEDRYGLGVHEGDVGTEGAIEVCYPRTVSDIDLYMRETFLNAEVPPAPRPYNGNPTGHNMALNIHDPRTSTRSYAVTGYLLPAQDRANLVVLCNAVVSRLVLQRTDDGEVEATGVEFIHEDKSYSVHTKKEVIVAAGALKSPQVLELSGIGRRDVLQNAGVPVQVELDGVGENLQEHLMEHLNFKLKDGYDFFTFDSIRSPEGLQEQTNRHASGAQSALSMGMLNLVFLPLEQVTPRATELYEKAARMVHDLEAAGAPRGLLAQYKIQLERLRPGGDRAGPGHEMLCIQCLSGGPKPEPGKKYVSIAVVLNHPWSRGSVHITTNDATKEPEIDPRYFERDIDLDLVAETVKKARQICMETVPMKDMIEKELKPGPDVQTDEEFREHVRRTVGTSWHTCGTCSMLPREDGGVVDPDLKVYGTKNVRVVDLSIVPLHFAAHPQAPVYTIAERAADIILGKD</sequence>
<feature type="binding site" evidence="8">
    <location>
        <position position="242"/>
    </location>
    <ligand>
        <name>FAD</name>
        <dbReference type="ChEBI" id="CHEBI:57692"/>
    </ligand>
</feature>
<evidence type="ECO:0000256" key="4">
    <source>
        <dbReference type="ARBA" id="ARBA00022729"/>
    </source>
</evidence>
<keyword evidence="6" id="KW-0560">Oxidoreductase</keyword>
<comment type="caution">
    <text evidence="12">The sequence shown here is derived from an EMBL/GenBank/DDBJ whole genome shotgun (WGS) entry which is preliminary data.</text>
</comment>
<dbReference type="PANTHER" id="PTHR11552">
    <property type="entry name" value="GLUCOSE-METHANOL-CHOLINE GMC OXIDOREDUCTASE"/>
    <property type="match status" value="1"/>
</dbReference>
<keyword evidence="3 9" id="KW-0285">Flavoprotein</keyword>
<dbReference type="Gene3D" id="3.50.50.60">
    <property type="entry name" value="FAD/NAD(P)-binding domain"/>
    <property type="match status" value="1"/>
</dbReference>
<accession>A0A9P3G7R5</accession>
<feature type="active site" description="Proton donor" evidence="7">
    <location>
        <position position="541"/>
    </location>
</feature>
<evidence type="ECO:0000313" key="12">
    <source>
        <dbReference type="EMBL" id="GJE89858.1"/>
    </source>
</evidence>
<dbReference type="InterPro" id="IPR012132">
    <property type="entry name" value="GMC_OxRdtase"/>
</dbReference>
<dbReference type="InterPro" id="IPR036188">
    <property type="entry name" value="FAD/NAD-bd_sf"/>
</dbReference>
<feature type="binding site" evidence="8">
    <location>
        <begin position="585"/>
        <end position="586"/>
    </location>
    <ligand>
        <name>FAD</name>
        <dbReference type="ChEBI" id="CHEBI:57692"/>
    </ligand>
</feature>
<keyword evidence="5 8" id="KW-0274">FAD</keyword>
<feature type="domain" description="Glucose-methanol-choline oxidoreductase N-terminal" evidence="11">
    <location>
        <begin position="282"/>
        <end position="296"/>
    </location>
</feature>
<dbReference type="PIRSF" id="PIRSF000137">
    <property type="entry name" value="Alcohol_oxidase"/>
    <property type="match status" value="1"/>
</dbReference>
<reference evidence="12 13" key="1">
    <citation type="submission" date="2021-08" db="EMBL/GenBank/DDBJ databases">
        <title>Draft Genome Sequence of Phanerochaete sordida strain YK-624.</title>
        <authorList>
            <person name="Mori T."/>
            <person name="Dohra H."/>
            <person name="Suzuki T."/>
            <person name="Kawagishi H."/>
            <person name="Hirai H."/>
        </authorList>
    </citation>
    <scope>NUCLEOTIDE SEQUENCE [LARGE SCALE GENOMIC DNA]</scope>
    <source>
        <strain evidence="12 13">YK-624</strain>
    </source>
</reference>
<evidence type="ECO:0000256" key="8">
    <source>
        <dbReference type="PIRSR" id="PIRSR000137-2"/>
    </source>
</evidence>
<dbReference type="PROSITE" id="PS00624">
    <property type="entry name" value="GMC_OXRED_2"/>
    <property type="match status" value="1"/>
</dbReference>
<proteinExistence type="inferred from homology"/>
<dbReference type="OrthoDB" id="269227at2759"/>
<keyword evidence="13" id="KW-1185">Reference proteome</keyword>
<dbReference type="GO" id="GO:0016614">
    <property type="term" value="F:oxidoreductase activity, acting on CH-OH group of donors"/>
    <property type="evidence" value="ECO:0007669"/>
    <property type="project" value="InterPro"/>
</dbReference>
<keyword evidence="4" id="KW-0732">Signal</keyword>